<name>A0AAW1Q508_9CHLO</name>
<dbReference type="Proteomes" id="UP001489004">
    <property type="component" value="Unassembled WGS sequence"/>
</dbReference>
<evidence type="ECO:0000256" key="1">
    <source>
        <dbReference type="SAM" id="Coils"/>
    </source>
</evidence>
<keyword evidence="1" id="KW-0175">Coiled coil</keyword>
<evidence type="ECO:0000256" key="3">
    <source>
        <dbReference type="SAM" id="Phobius"/>
    </source>
</evidence>
<evidence type="ECO:0000256" key="2">
    <source>
        <dbReference type="SAM" id="MobiDB-lite"/>
    </source>
</evidence>
<evidence type="ECO:0000313" key="5">
    <source>
        <dbReference type="Proteomes" id="UP001489004"/>
    </source>
</evidence>
<dbReference type="EMBL" id="JALJOR010000005">
    <property type="protein sequence ID" value="KAK9816936.1"/>
    <property type="molecule type" value="Genomic_DNA"/>
</dbReference>
<feature type="transmembrane region" description="Helical" evidence="3">
    <location>
        <begin position="291"/>
        <end position="314"/>
    </location>
</feature>
<accession>A0AAW1Q508</accession>
<protein>
    <submittedName>
        <fullName evidence="4">Uncharacterized protein</fullName>
    </submittedName>
</protein>
<evidence type="ECO:0000313" key="4">
    <source>
        <dbReference type="EMBL" id="KAK9816936.1"/>
    </source>
</evidence>
<comment type="caution">
    <text evidence="4">The sequence shown here is derived from an EMBL/GenBank/DDBJ whole genome shotgun (WGS) entry which is preliminary data.</text>
</comment>
<dbReference type="AlphaFoldDB" id="A0AAW1Q508"/>
<sequence>MATQFRPEDESKALKQTIEHLKSEVLRLQKELGELHNSDLNALRRAHATLCQHIQALQEEKAGIQERLAGLNTELITPESIATELGVTGGVIAAVYFAGKLVRQTPFRDINKLQRGTWILGSVYLGWRFVTHSVRRLGFWAWDNHRRKHDLVRQWHTVEDRIEIMSSLTSWGPPAAICPPDGSDPAAHVAIDIATLRQAGEAASNVPKASSSSPPESLPDPSAPAYPDANSTWESIHYPDLAPSAPRGGGSGPSIRQYNYNVAPPIVGGYGYGGYGYGGGFSLFPSFGVPIFGFGSFFNIIFFMFVASTVLSVVRGVLNRGRRNNDDDFDD</sequence>
<gene>
    <name evidence="4" type="ORF">WJX72_007198</name>
</gene>
<keyword evidence="3" id="KW-0472">Membrane</keyword>
<feature type="coiled-coil region" evidence="1">
    <location>
        <begin position="11"/>
        <end position="74"/>
    </location>
</feature>
<keyword evidence="5" id="KW-1185">Reference proteome</keyword>
<keyword evidence="3" id="KW-1133">Transmembrane helix</keyword>
<reference evidence="4 5" key="1">
    <citation type="journal article" date="2024" name="Nat. Commun.">
        <title>Phylogenomics reveals the evolutionary origins of lichenization in chlorophyte algae.</title>
        <authorList>
            <person name="Puginier C."/>
            <person name="Libourel C."/>
            <person name="Otte J."/>
            <person name="Skaloud P."/>
            <person name="Haon M."/>
            <person name="Grisel S."/>
            <person name="Petersen M."/>
            <person name="Berrin J.G."/>
            <person name="Delaux P.M."/>
            <person name="Dal Grande F."/>
            <person name="Keller J."/>
        </authorList>
    </citation>
    <scope>NUCLEOTIDE SEQUENCE [LARGE SCALE GENOMIC DNA]</scope>
    <source>
        <strain evidence="4 5">SAG 2043</strain>
    </source>
</reference>
<keyword evidence="3" id="KW-0812">Transmembrane</keyword>
<feature type="region of interest" description="Disordered" evidence="2">
    <location>
        <begin position="204"/>
        <end position="225"/>
    </location>
</feature>
<organism evidence="4 5">
    <name type="scientific">[Myrmecia] bisecta</name>
    <dbReference type="NCBI Taxonomy" id="41462"/>
    <lineage>
        <taxon>Eukaryota</taxon>
        <taxon>Viridiplantae</taxon>
        <taxon>Chlorophyta</taxon>
        <taxon>core chlorophytes</taxon>
        <taxon>Trebouxiophyceae</taxon>
        <taxon>Trebouxiales</taxon>
        <taxon>Trebouxiaceae</taxon>
        <taxon>Myrmecia</taxon>
    </lineage>
</organism>
<proteinExistence type="predicted"/>